<reference evidence="1 2" key="1">
    <citation type="submission" date="2023-03" db="EMBL/GenBank/DDBJ databases">
        <title>Genome insight into feeding habits of ladybird beetles.</title>
        <authorList>
            <person name="Li H.-S."/>
            <person name="Huang Y.-H."/>
            <person name="Pang H."/>
        </authorList>
    </citation>
    <scope>NUCLEOTIDE SEQUENCE [LARGE SCALE GENOMIC DNA]</scope>
    <source>
        <strain evidence="1">SYSU_2023b</strain>
        <tissue evidence="1">Whole body</tissue>
    </source>
</reference>
<organism evidence="1 2">
    <name type="scientific">Henosepilachna vigintioctopunctata</name>
    <dbReference type="NCBI Taxonomy" id="420089"/>
    <lineage>
        <taxon>Eukaryota</taxon>
        <taxon>Metazoa</taxon>
        <taxon>Ecdysozoa</taxon>
        <taxon>Arthropoda</taxon>
        <taxon>Hexapoda</taxon>
        <taxon>Insecta</taxon>
        <taxon>Pterygota</taxon>
        <taxon>Neoptera</taxon>
        <taxon>Endopterygota</taxon>
        <taxon>Coleoptera</taxon>
        <taxon>Polyphaga</taxon>
        <taxon>Cucujiformia</taxon>
        <taxon>Coccinelloidea</taxon>
        <taxon>Coccinellidae</taxon>
        <taxon>Epilachninae</taxon>
        <taxon>Epilachnini</taxon>
        <taxon>Henosepilachna</taxon>
    </lineage>
</organism>
<comment type="caution">
    <text evidence="1">The sequence shown here is derived from an EMBL/GenBank/DDBJ whole genome shotgun (WGS) entry which is preliminary data.</text>
</comment>
<keyword evidence="2" id="KW-1185">Reference proteome</keyword>
<protein>
    <submittedName>
        <fullName evidence="1">Uncharacterized protein</fullName>
    </submittedName>
</protein>
<dbReference type="Proteomes" id="UP001431783">
    <property type="component" value="Unassembled WGS sequence"/>
</dbReference>
<gene>
    <name evidence="1" type="ORF">WA026_023015</name>
</gene>
<evidence type="ECO:0000313" key="2">
    <source>
        <dbReference type="Proteomes" id="UP001431783"/>
    </source>
</evidence>
<proteinExistence type="predicted"/>
<sequence length="84" mass="10168">MKASTSVYIAGKNNIDLMNYITYQDTDEQWGLNSLEELEQFWEFTVELHDYKKQLIRAQQNEKRRYLLKIKKIEHDPQQNFGIE</sequence>
<name>A0AAW1VCL5_9CUCU</name>
<dbReference type="AlphaFoldDB" id="A0AAW1VCL5"/>
<dbReference type="EMBL" id="JARQZJ010000142">
    <property type="protein sequence ID" value="KAK9892958.1"/>
    <property type="molecule type" value="Genomic_DNA"/>
</dbReference>
<evidence type="ECO:0000313" key="1">
    <source>
        <dbReference type="EMBL" id="KAK9892958.1"/>
    </source>
</evidence>
<accession>A0AAW1VCL5</accession>